<evidence type="ECO:0000313" key="2">
    <source>
        <dbReference type="Proteomes" id="UP001222027"/>
    </source>
</evidence>
<proteinExistence type="predicted"/>
<gene>
    <name evidence="1" type="ORF">OPV22_014885</name>
</gene>
<dbReference type="AlphaFoldDB" id="A0AAV8PKM1"/>
<keyword evidence="2" id="KW-1185">Reference proteome</keyword>
<sequence>MTRAYKGRRLGLAKKYAFFVSLSTFGQHNEAKVIALTQLSVTHSSTTTITGPKWDPTCESAASNCLSQRQKVHV</sequence>
<name>A0AAV8PKM1_ENSVE</name>
<dbReference type="Proteomes" id="UP001222027">
    <property type="component" value="Unassembled WGS sequence"/>
</dbReference>
<reference evidence="1 2" key="1">
    <citation type="submission" date="2022-12" db="EMBL/GenBank/DDBJ databases">
        <title>Chromosome-scale assembly of the Ensete ventricosum genome.</title>
        <authorList>
            <person name="Dussert Y."/>
            <person name="Stocks J."/>
            <person name="Wendawek A."/>
            <person name="Woldeyes F."/>
            <person name="Nichols R.A."/>
            <person name="Borrell J.S."/>
        </authorList>
    </citation>
    <scope>NUCLEOTIDE SEQUENCE [LARGE SCALE GENOMIC DNA]</scope>
    <source>
        <strain evidence="2">cv. Maze</strain>
        <tissue evidence="1">Seeds</tissue>
    </source>
</reference>
<dbReference type="EMBL" id="JAQQAF010000004">
    <property type="protein sequence ID" value="KAJ8493164.1"/>
    <property type="molecule type" value="Genomic_DNA"/>
</dbReference>
<comment type="caution">
    <text evidence="1">The sequence shown here is derived from an EMBL/GenBank/DDBJ whole genome shotgun (WGS) entry which is preliminary data.</text>
</comment>
<evidence type="ECO:0000313" key="1">
    <source>
        <dbReference type="EMBL" id="KAJ8493164.1"/>
    </source>
</evidence>
<protein>
    <submittedName>
        <fullName evidence="1">Uncharacterized protein</fullName>
    </submittedName>
</protein>
<accession>A0AAV8PKM1</accession>
<organism evidence="1 2">
    <name type="scientific">Ensete ventricosum</name>
    <name type="common">Abyssinian banana</name>
    <name type="synonym">Musa ensete</name>
    <dbReference type="NCBI Taxonomy" id="4639"/>
    <lineage>
        <taxon>Eukaryota</taxon>
        <taxon>Viridiplantae</taxon>
        <taxon>Streptophyta</taxon>
        <taxon>Embryophyta</taxon>
        <taxon>Tracheophyta</taxon>
        <taxon>Spermatophyta</taxon>
        <taxon>Magnoliopsida</taxon>
        <taxon>Liliopsida</taxon>
        <taxon>Zingiberales</taxon>
        <taxon>Musaceae</taxon>
        <taxon>Ensete</taxon>
    </lineage>
</organism>